<keyword evidence="3" id="KW-1185">Reference proteome</keyword>
<accession>A0A1H3AJ57</accession>
<dbReference type="PANTHER" id="PTHR46211:SF1">
    <property type="entry name" value="GLYCEROPHOSPHODIESTER PHOSPHODIESTERASE, CYTOPLASMIC"/>
    <property type="match status" value="1"/>
</dbReference>
<evidence type="ECO:0000313" key="2">
    <source>
        <dbReference type="EMBL" id="SDX29752.1"/>
    </source>
</evidence>
<dbReference type="Pfam" id="PF03009">
    <property type="entry name" value="GDPD"/>
    <property type="match status" value="1"/>
</dbReference>
<dbReference type="InterPro" id="IPR030395">
    <property type="entry name" value="GP_PDE_dom"/>
</dbReference>
<dbReference type="Gene3D" id="3.20.20.190">
    <property type="entry name" value="Phosphatidylinositol (PI) phosphodiesterase"/>
    <property type="match status" value="1"/>
</dbReference>
<dbReference type="GO" id="GO:0008081">
    <property type="term" value="F:phosphoric diester hydrolase activity"/>
    <property type="evidence" value="ECO:0007669"/>
    <property type="project" value="InterPro"/>
</dbReference>
<dbReference type="STRING" id="985054.SAMN05444358_104196"/>
<protein>
    <submittedName>
        <fullName evidence="2">Glycerophosphoryl diester phosphodiesterase</fullName>
    </submittedName>
</protein>
<evidence type="ECO:0000259" key="1">
    <source>
        <dbReference type="PROSITE" id="PS51704"/>
    </source>
</evidence>
<dbReference type="SUPFAM" id="SSF51695">
    <property type="entry name" value="PLC-like phosphodiesterases"/>
    <property type="match status" value="1"/>
</dbReference>
<reference evidence="3" key="1">
    <citation type="submission" date="2016-10" db="EMBL/GenBank/DDBJ databases">
        <authorList>
            <person name="Varghese N."/>
            <person name="Submissions S."/>
        </authorList>
    </citation>
    <scope>NUCLEOTIDE SEQUENCE [LARGE SCALE GENOMIC DNA]</scope>
    <source>
        <strain evidence="3">DSM 27839</strain>
    </source>
</reference>
<dbReference type="EMBL" id="FNNP01000004">
    <property type="protein sequence ID" value="SDX29752.1"/>
    <property type="molecule type" value="Genomic_DNA"/>
</dbReference>
<dbReference type="PANTHER" id="PTHR46211">
    <property type="entry name" value="GLYCEROPHOSPHORYL DIESTER PHOSPHODIESTERASE"/>
    <property type="match status" value="1"/>
</dbReference>
<sequence length="256" mass="28033">MTPSLPSEFLRRPITHRALHDVTDQRPENSRAAIRAAIDAGYGIEIDLQRTRDNRAMVFHDYDMTRLTGQSGPIQQITAAQAQAQPLLNSDGEGIPSLEEVLDLVAGRVPLLIELKDQDGAMGPDVGALEADVVGTLQGYDGPVALMSFNPHSVAELARLAPHLPRGLVTCSYDPKVELLPRVVCDHLREIPDFERVGASFISHEAKDLDRPRVAELKAQGVPILCWTIRSPEQEVAARKVADNVTFEGYLAEHPA</sequence>
<dbReference type="PROSITE" id="PS51704">
    <property type="entry name" value="GP_PDE"/>
    <property type="match status" value="1"/>
</dbReference>
<dbReference type="GO" id="GO:0006629">
    <property type="term" value="P:lipid metabolic process"/>
    <property type="evidence" value="ECO:0007669"/>
    <property type="project" value="InterPro"/>
</dbReference>
<organism evidence="2 3">
    <name type="scientific">Ruegeria halocynthiae</name>
    <dbReference type="NCBI Taxonomy" id="985054"/>
    <lineage>
        <taxon>Bacteria</taxon>
        <taxon>Pseudomonadati</taxon>
        <taxon>Pseudomonadota</taxon>
        <taxon>Alphaproteobacteria</taxon>
        <taxon>Rhodobacterales</taxon>
        <taxon>Roseobacteraceae</taxon>
        <taxon>Ruegeria</taxon>
    </lineage>
</organism>
<feature type="domain" description="GP-PDE" evidence="1">
    <location>
        <begin position="11"/>
        <end position="256"/>
    </location>
</feature>
<dbReference type="Proteomes" id="UP000183400">
    <property type="component" value="Unassembled WGS sequence"/>
</dbReference>
<proteinExistence type="predicted"/>
<dbReference type="RefSeq" id="WP_074737311.1">
    <property type="nucleotide sequence ID" value="NZ_FNNP01000004.1"/>
</dbReference>
<dbReference type="OrthoDB" id="384721at2"/>
<gene>
    <name evidence="2" type="ORF">SAMN05444358_104196</name>
</gene>
<evidence type="ECO:0000313" key="3">
    <source>
        <dbReference type="Proteomes" id="UP000183400"/>
    </source>
</evidence>
<dbReference type="InterPro" id="IPR017946">
    <property type="entry name" value="PLC-like_Pdiesterase_TIM-brl"/>
</dbReference>
<dbReference type="AlphaFoldDB" id="A0A1H3AJ57"/>
<name>A0A1H3AJ57_9RHOB</name>